<organism evidence="3">
    <name type="scientific">Soboliphyme baturini</name>
    <dbReference type="NCBI Taxonomy" id="241478"/>
    <lineage>
        <taxon>Eukaryota</taxon>
        <taxon>Metazoa</taxon>
        <taxon>Ecdysozoa</taxon>
        <taxon>Nematoda</taxon>
        <taxon>Enoplea</taxon>
        <taxon>Dorylaimia</taxon>
        <taxon>Dioctophymatida</taxon>
        <taxon>Dioctophymatoidea</taxon>
        <taxon>Soboliphymatidae</taxon>
        <taxon>Soboliphyme</taxon>
    </lineage>
</organism>
<dbReference type="OrthoDB" id="10018421at2759"/>
<reference evidence="1 2" key="2">
    <citation type="submission" date="2018-11" db="EMBL/GenBank/DDBJ databases">
        <authorList>
            <consortium name="Pathogen Informatics"/>
        </authorList>
    </citation>
    <scope>NUCLEOTIDE SEQUENCE [LARGE SCALE GENOMIC DNA]</scope>
</reference>
<evidence type="ECO:0000313" key="3">
    <source>
        <dbReference type="WBParaSite" id="SBAD_0000316701-mRNA-1"/>
    </source>
</evidence>
<dbReference type="WBParaSite" id="SBAD_0000316701-mRNA-1">
    <property type="protein sequence ID" value="SBAD_0000316701-mRNA-1"/>
    <property type="gene ID" value="SBAD_0000316701"/>
</dbReference>
<protein>
    <submittedName>
        <fullName evidence="3">Helitron helicase</fullName>
    </submittedName>
</protein>
<evidence type="ECO:0000313" key="1">
    <source>
        <dbReference type="EMBL" id="VDO99745.1"/>
    </source>
</evidence>
<dbReference type="EMBL" id="UZAM01007529">
    <property type="protein sequence ID" value="VDO99745.1"/>
    <property type="molecule type" value="Genomic_DNA"/>
</dbReference>
<proteinExistence type="predicted"/>
<name>A0A183IHC8_9BILA</name>
<accession>A0A183IHC8</accession>
<evidence type="ECO:0000313" key="2">
    <source>
        <dbReference type="Proteomes" id="UP000270296"/>
    </source>
</evidence>
<gene>
    <name evidence="1" type="ORF">SBAD_LOCUS3023</name>
</gene>
<reference evidence="3" key="1">
    <citation type="submission" date="2016-06" db="UniProtKB">
        <authorList>
            <consortium name="WormBaseParasite"/>
        </authorList>
    </citation>
    <scope>IDENTIFICATION</scope>
</reference>
<sequence>MAIATIFHSDRDLCGTVRRNGVESMGLRPLDDTLVLWKHGEEQPDVFRVHLNSMHENIAVQPLFVAMDSCVMHYLRRICDERHMHRASREERKEYQRNGTVYQLQIARIDHHRQIRHVGAVKPYCALRVRAELANDVDESSITSVRIVVDHSHRTTSTTKSGGRYFVSCL</sequence>
<dbReference type="Proteomes" id="UP000270296">
    <property type="component" value="Unassembled WGS sequence"/>
</dbReference>
<keyword evidence="2" id="KW-1185">Reference proteome</keyword>
<dbReference type="AlphaFoldDB" id="A0A183IHC8"/>